<comment type="caution">
    <text evidence="7">The sequence shown here is derived from an EMBL/GenBank/DDBJ whole genome shotgun (WGS) entry which is preliminary data.</text>
</comment>
<evidence type="ECO:0000313" key="8">
    <source>
        <dbReference type="Proteomes" id="UP001470230"/>
    </source>
</evidence>
<protein>
    <recommendedName>
        <fullName evidence="9">Transmembrane protein</fullName>
    </recommendedName>
</protein>
<reference evidence="7 8" key="1">
    <citation type="submission" date="2024-04" db="EMBL/GenBank/DDBJ databases">
        <title>Tritrichomonas musculus Genome.</title>
        <authorList>
            <person name="Alves-Ferreira E."/>
            <person name="Grigg M."/>
            <person name="Lorenzi H."/>
            <person name="Galac M."/>
        </authorList>
    </citation>
    <scope>NUCLEOTIDE SEQUENCE [LARGE SCALE GENOMIC DNA]</scope>
    <source>
        <strain evidence="7 8">EAF2021</strain>
    </source>
</reference>
<name>A0ABR2L0T9_9EUKA</name>
<keyword evidence="4 6" id="KW-1133">Transmembrane helix</keyword>
<evidence type="ECO:0000256" key="3">
    <source>
        <dbReference type="ARBA" id="ARBA00022692"/>
    </source>
</evidence>
<accession>A0ABR2L0T9</accession>
<gene>
    <name evidence="7" type="ORF">M9Y10_014849</name>
</gene>
<proteinExistence type="inferred from homology"/>
<sequence length="394" mass="45786">MNDYDLFLYIGILMLPTCIAQIIPRLKRCNTAPYSAFFFCICCNVGFGFLIYYLIDEQNQEQTLYLILAIVFLVFGYLPQIVPFSIFCCPTSFEGNFLINKEIFGKLENSQDFFNKLSQNRVFAPVITVHCEASHDDHYITTTRDSKGRSTTEHRNREVVTYRNSQIFRYNSWQEGGNPIRVDKGTSLIHCVFTVSFKLDQEAKNALNWLRDYMRRDALNHDRKVRVWTNFEVPGMTKTLCGTTMQNDKDLPCAVTFLSSCFGRFIFMLMTLIGYQSIIDAVWCAQGERLRLKLVKKISMQPKNNRNFGLRAGYLENDFEAAENTFHVDNLQAPLIPPNYQQPFQFDSNANYNNYMNSPYYQNFAQSNYGTQNENCPQFYEVDPIPINSNKPKQ</sequence>
<keyword evidence="3 6" id="KW-0812">Transmembrane</keyword>
<evidence type="ECO:0000256" key="2">
    <source>
        <dbReference type="ARBA" id="ARBA00009583"/>
    </source>
</evidence>
<evidence type="ECO:0000313" key="7">
    <source>
        <dbReference type="EMBL" id="KAK8896923.1"/>
    </source>
</evidence>
<feature type="transmembrane region" description="Helical" evidence="6">
    <location>
        <begin position="67"/>
        <end position="89"/>
    </location>
</feature>
<feature type="transmembrane region" description="Helical" evidence="6">
    <location>
        <begin position="6"/>
        <end position="24"/>
    </location>
</feature>
<dbReference type="PANTHER" id="PTHR31893">
    <property type="entry name" value="TRANSMEMBRANE PROTEIN 151 HOMOLOG"/>
    <property type="match status" value="1"/>
</dbReference>
<evidence type="ECO:0000256" key="6">
    <source>
        <dbReference type="SAM" id="Phobius"/>
    </source>
</evidence>
<comment type="similarity">
    <text evidence="2">Belongs to the TMEM151 family.</text>
</comment>
<dbReference type="PANTHER" id="PTHR31893:SF5">
    <property type="entry name" value="TRANSMEMBRANE PROTEIN 151 HOMOLOG"/>
    <property type="match status" value="1"/>
</dbReference>
<keyword evidence="8" id="KW-1185">Reference proteome</keyword>
<feature type="transmembrane region" description="Helical" evidence="6">
    <location>
        <begin position="36"/>
        <end position="55"/>
    </location>
</feature>
<evidence type="ECO:0000256" key="5">
    <source>
        <dbReference type="ARBA" id="ARBA00023136"/>
    </source>
</evidence>
<evidence type="ECO:0000256" key="1">
    <source>
        <dbReference type="ARBA" id="ARBA00004141"/>
    </source>
</evidence>
<dbReference type="EMBL" id="JAPFFF010000002">
    <property type="protein sequence ID" value="KAK8896923.1"/>
    <property type="molecule type" value="Genomic_DNA"/>
</dbReference>
<comment type="subcellular location">
    <subcellularLocation>
        <location evidence="1">Membrane</location>
        <topology evidence="1">Multi-pass membrane protein</topology>
    </subcellularLocation>
</comment>
<keyword evidence="5 6" id="KW-0472">Membrane</keyword>
<evidence type="ECO:0008006" key="9">
    <source>
        <dbReference type="Google" id="ProtNLM"/>
    </source>
</evidence>
<dbReference type="InterPro" id="IPR026767">
    <property type="entry name" value="Tmem151"/>
</dbReference>
<evidence type="ECO:0000256" key="4">
    <source>
        <dbReference type="ARBA" id="ARBA00022989"/>
    </source>
</evidence>
<organism evidence="7 8">
    <name type="scientific">Tritrichomonas musculus</name>
    <dbReference type="NCBI Taxonomy" id="1915356"/>
    <lineage>
        <taxon>Eukaryota</taxon>
        <taxon>Metamonada</taxon>
        <taxon>Parabasalia</taxon>
        <taxon>Tritrichomonadida</taxon>
        <taxon>Tritrichomonadidae</taxon>
        <taxon>Tritrichomonas</taxon>
    </lineage>
</organism>
<dbReference type="Proteomes" id="UP001470230">
    <property type="component" value="Unassembled WGS sequence"/>
</dbReference>